<feature type="signal peptide" evidence="1">
    <location>
        <begin position="1"/>
        <end position="20"/>
    </location>
</feature>
<evidence type="ECO:0000313" key="2">
    <source>
        <dbReference type="EnsemblPlants" id="OB12G25920.1"/>
    </source>
</evidence>
<dbReference type="Proteomes" id="UP000006038">
    <property type="component" value="Chromosome 12"/>
</dbReference>
<dbReference type="EnsemblPlants" id="OB12G25920.1">
    <property type="protein sequence ID" value="OB12G25920.1"/>
    <property type="gene ID" value="OB12G25920"/>
</dbReference>
<dbReference type="HOGENOM" id="CLU_819835_0_0_1"/>
<keyword evidence="3" id="KW-1185">Reference proteome</keyword>
<reference evidence="2" key="1">
    <citation type="journal article" date="2013" name="Nat. Commun.">
        <title>Whole-genome sequencing of Oryza brachyantha reveals mechanisms underlying Oryza genome evolution.</title>
        <authorList>
            <person name="Chen J."/>
            <person name="Huang Q."/>
            <person name="Gao D."/>
            <person name="Wang J."/>
            <person name="Lang Y."/>
            <person name="Liu T."/>
            <person name="Li B."/>
            <person name="Bai Z."/>
            <person name="Luis Goicoechea J."/>
            <person name="Liang C."/>
            <person name="Chen C."/>
            <person name="Zhang W."/>
            <person name="Sun S."/>
            <person name="Liao Y."/>
            <person name="Zhang X."/>
            <person name="Yang L."/>
            <person name="Song C."/>
            <person name="Wang M."/>
            <person name="Shi J."/>
            <person name="Liu G."/>
            <person name="Liu J."/>
            <person name="Zhou H."/>
            <person name="Zhou W."/>
            <person name="Yu Q."/>
            <person name="An N."/>
            <person name="Chen Y."/>
            <person name="Cai Q."/>
            <person name="Wang B."/>
            <person name="Liu B."/>
            <person name="Min J."/>
            <person name="Huang Y."/>
            <person name="Wu H."/>
            <person name="Li Z."/>
            <person name="Zhang Y."/>
            <person name="Yin Y."/>
            <person name="Song W."/>
            <person name="Jiang J."/>
            <person name="Jackson S.A."/>
            <person name="Wing R.A."/>
            <person name="Wang J."/>
            <person name="Chen M."/>
        </authorList>
    </citation>
    <scope>NUCLEOTIDE SEQUENCE [LARGE SCALE GENOMIC DNA]</scope>
    <source>
        <strain evidence="2">cv. IRGC 101232</strain>
    </source>
</reference>
<name>J3NF34_ORYBR</name>
<sequence length="339" mass="34985">MASRASLLLLLLLRLSPARAGVQAAAASTPPCAVEGYSAARTPDPAPPTTRCNLTEGKPTPAPERFAGTEGEGEVVMTGRSVAVGGVGAVFTIRTTGGAAGGRDGAGSTTEDSWTTMVERSTAASREGAPITAAATPTSTIFSPCVVPVPDCKNGTETSSGMIGIGHVPAALACAAAILTLMAIAGGMSMGAGGEGDDQTNCQSCYMQKAIFKLTCCGSSICQLCLPDFLRNKDKHGGEDKPCTRGLTTGSIVAMTNPEDLSLGNEIKQPGYHHVLHYPPWFFSSVTKKNGRPGASPDAYGDGGDPCGRYRWTPVRPNRHTAVHQEATILRALVAPVLR</sequence>
<accession>J3NF34</accession>
<proteinExistence type="predicted"/>
<keyword evidence="1" id="KW-0732">Signal</keyword>
<evidence type="ECO:0000313" key="3">
    <source>
        <dbReference type="Proteomes" id="UP000006038"/>
    </source>
</evidence>
<organism evidence="2">
    <name type="scientific">Oryza brachyantha</name>
    <name type="common">malo sina</name>
    <dbReference type="NCBI Taxonomy" id="4533"/>
    <lineage>
        <taxon>Eukaryota</taxon>
        <taxon>Viridiplantae</taxon>
        <taxon>Streptophyta</taxon>
        <taxon>Embryophyta</taxon>
        <taxon>Tracheophyta</taxon>
        <taxon>Spermatophyta</taxon>
        <taxon>Magnoliopsida</taxon>
        <taxon>Liliopsida</taxon>
        <taxon>Poales</taxon>
        <taxon>Poaceae</taxon>
        <taxon>BOP clade</taxon>
        <taxon>Oryzoideae</taxon>
        <taxon>Oryzeae</taxon>
        <taxon>Oryzinae</taxon>
        <taxon>Oryza</taxon>
    </lineage>
</organism>
<evidence type="ECO:0000256" key="1">
    <source>
        <dbReference type="SAM" id="SignalP"/>
    </source>
</evidence>
<dbReference type="Gramene" id="OB12G25920.1">
    <property type="protein sequence ID" value="OB12G25920.1"/>
    <property type="gene ID" value="OB12G25920"/>
</dbReference>
<reference evidence="2" key="2">
    <citation type="submission" date="2013-04" db="UniProtKB">
        <authorList>
            <consortium name="EnsemblPlants"/>
        </authorList>
    </citation>
    <scope>IDENTIFICATION</scope>
</reference>
<dbReference type="AlphaFoldDB" id="J3NF34"/>
<protein>
    <submittedName>
        <fullName evidence="2">Uncharacterized protein</fullName>
    </submittedName>
</protein>
<feature type="chain" id="PRO_5003775861" evidence="1">
    <location>
        <begin position="21"/>
        <end position="339"/>
    </location>
</feature>